<reference evidence="1" key="1">
    <citation type="submission" date="2023-07" db="EMBL/GenBank/DDBJ databases">
        <title>Two novel species in the genus Flavivirga.</title>
        <authorList>
            <person name="Kwon K."/>
        </authorList>
    </citation>
    <scope>NUCLEOTIDE SEQUENCE</scope>
    <source>
        <strain evidence="1">KACC 14158</strain>
    </source>
</reference>
<accession>A0ABT8WK13</accession>
<dbReference type="Proteomes" id="UP001176806">
    <property type="component" value="Unassembled WGS sequence"/>
</dbReference>
<name>A0ABT8WK13_9FLAO</name>
<keyword evidence="2" id="KW-1185">Reference proteome</keyword>
<dbReference type="EMBL" id="JAUOEL010000001">
    <property type="protein sequence ID" value="MDO5973475.1"/>
    <property type="molecule type" value="Genomic_DNA"/>
</dbReference>
<gene>
    <name evidence="1" type="ORF">Q4Q40_04690</name>
</gene>
<dbReference type="RefSeq" id="WP_303300565.1">
    <property type="nucleotide sequence ID" value="NZ_BAABDA010000042.1"/>
</dbReference>
<evidence type="ECO:0000313" key="1">
    <source>
        <dbReference type="EMBL" id="MDO5973475.1"/>
    </source>
</evidence>
<comment type="caution">
    <text evidence="1">The sequence shown here is derived from an EMBL/GenBank/DDBJ whole genome shotgun (WGS) entry which is preliminary data.</text>
</comment>
<sequence length="42" mass="5052">MNYFSGIVQHLEASNENYTITEVNTFEIDIDGRYHVYYYVKN</sequence>
<organism evidence="1 2">
    <name type="scientific">Flavivirga jejuensis</name>
    <dbReference type="NCBI Taxonomy" id="870487"/>
    <lineage>
        <taxon>Bacteria</taxon>
        <taxon>Pseudomonadati</taxon>
        <taxon>Bacteroidota</taxon>
        <taxon>Flavobacteriia</taxon>
        <taxon>Flavobacteriales</taxon>
        <taxon>Flavobacteriaceae</taxon>
        <taxon>Flavivirga</taxon>
    </lineage>
</organism>
<evidence type="ECO:0000313" key="2">
    <source>
        <dbReference type="Proteomes" id="UP001176806"/>
    </source>
</evidence>
<protein>
    <submittedName>
        <fullName evidence="1">Uncharacterized protein</fullName>
    </submittedName>
</protein>
<proteinExistence type="predicted"/>